<comment type="caution">
    <text evidence="3">The sequence shown here is derived from an EMBL/GenBank/DDBJ whole genome shotgun (WGS) entry which is preliminary data.</text>
</comment>
<dbReference type="RefSeq" id="WP_201700347.1">
    <property type="nucleotide sequence ID" value="NZ_CAJHCQ010000027.1"/>
</dbReference>
<dbReference type="SUPFAM" id="SSF52540">
    <property type="entry name" value="P-loop containing nucleoside triphosphate hydrolases"/>
    <property type="match status" value="1"/>
</dbReference>
<dbReference type="EMBL" id="CAJHCQ010000027">
    <property type="protein sequence ID" value="CAD6559596.1"/>
    <property type="molecule type" value="Genomic_DNA"/>
</dbReference>
<keyword evidence="4" id="KW-1185">Reference proteome</keyword>
<dbReference type="InterPro" id="IPR027417">
    <property type="entry name" value="P-loop_NTPase"/>
</dbReference>
<protein>
    <recommendedName>
        <fullName evidence="5">DNA helicase</fullName>
    </recommendedName>
</protein>
<dbReference type="Proteomes" id="UP000656319">
    <property type="component" value="Unassembled WGS sequence"/>
</dbReference>
<dbReference type="InterPro" id="IPR027785">
    <property type="entry name" value="UvrD-like_helicase_C"/>
</dbReference>
<accession>A0ABM8P948</accession>
<feature type="domain" description="UvrD-like helicase C-terminal" evidence="2">
    <location>
        <begin position="487"/>
        <end position="533"/>
    </location>
</feature>
<dbReference type="Pfam" id="PF13538">
    <property type="entry name" value="UvrD_C_2"/>
    <property type="match status" value="1"/>
</dbReference>
<dbReference type="InterPro" id="IPR011528">
    <property type="entry name" value="NERD"/>
</dbReference>
<name>A0ABM8P948_9BURK</name>
<proteinExistence type="predicted"/>
<dbReference type="Gene3D" id="3.40.50.300">
    <property type="entry name" value="P-loop containing nucleotide triphosphate hydrolases"/>
    <property type="match status" value="2"/>
</dbReference>
<dbReference type="Pfam" id="PF08378">
    <property type="entry name" value="NERD"/>
    <property type="match status" value="1"/>
</dbReference>
<evidence type="ECO:0000313" key="4">
    <source>
        <dbReference type="Proteomes" id="UP000656319"/>
    </source>
</evidence>
<evidence type="ECO:0008006" key="5">
    <source>
        <dbReference type="Google" id="ProtNLM"/>
    </source>
</evidence>
<organism evidence="3 4">
    <name type="scientific">Paraburkholderia hiiakae</name>
    <dbReference type="NCBI Taxonomy" id="1081782"/>
    <lineage>
        <taxon>Bacteria</taxon>
        <taxon>Pseudomonadati</taxon>
        <taxon>Pseudomonadota</taxon>
        <taxon>Betaproteobacteria</taxon>
        <taxon>Burkholderiales</taxon>
        <taxon>Burkholderiaceae</taxon>
        <taxon>Paraburkholderia</taxon>
    </lineage>
</organism>
<gene>
    <name evidence="3" type="ORF">LMG27952_06909</name>
</gene>
<evidence type="ECO:0000259" key="2">
    <source>
        <dbReference type="Pfam" id="PF13538"/>
    </source>
</evidence>
<evidence type="ECO:0000313" key="3">
    <source>
        <dbReference type="EMBL" id="CAD6559596.1"/>
    </source>
</evidence>
<feature type="domain" description="NERD" evidence="1">
    <location>
        <begin position="17"/>
        <end position="114"/>
    </location>
</feature>
<evidence type="ECO:0000259" key="1">
    <source>
        <dbReference type="Pfam" id="PF08378"/>
    </source>
</evidence>
<reference evidence="3 4" key="1">
    <citation type="submission" date="2020-10" db="EMBL/GenBank/DDBJ databases">
        <authorList>
            <person name="Peeters C."/>
        </authorList>
    </citation>
    <scope>NUCLEOTIDE SEQUENCE [LARGE SCALE GENOMIC DNA]</scope>
    <source>
        <strain evidence="3 4">LMG 27952</strain>
    </source>
</reference>
<sequence length="546" mass="59719">MARILPDGWKALRATGGAAREIETLEQLETGLPDGYTVYHSVHWTRLANGFSVFGELDFVVVSPSGRIMAIEQKAGSLEETAEGLAKTYSGKPKSVAQQISRSVSALRGRLSDAFGPRNYGVEELLYCPDYTVINRDIAGVPPARIVDATRGKWLADIVQQILPADEPLLPCHDSIHPFLAGELSLMPDAGAMIGTASQLVTQVSSGLATWARNIHVEPFRLRVNGTAGSGKTQLAIGVLHDAAAAGKRALYVCFNRPLADYIGSIAPVTASVMSFHKLCRGLADDLGVRGELDLDDESVCSALRQRLREQEQHSLSRYDVIVVDEGQDFLQPWVDLMEGLLAPGGSWWWLEDPMQNLYQRPALILPDRWVEVRAKSNYRSPRDIVRLLAQLQGLPQDVEAGSPIDGSDVEIVAYPDGAVVEYTRRQLDEAIALGYRPSDIAVLSFQGMKKSVLTGMDRLGEWSLRHPTGGYDMAGNQLYRDGEVLSDSVFRFKGQSASCVILTEVDFSQFDEVAQCLLFVGATRATMKLMVVMSERAAGVLLGRV</sequence>